<reference evidence="5 6" key="1">
    <citation type="submission" date="2020-08" db="EMBL/GenBank/DDBJ databases">
        <title>Genomic Encyclopedia of Type Strains, Phase IV (KMG-IV): sequencing the most valuable type-strain genomes for metagenomic binning, comparative biology and taxonomic classification.</title>
        <authorList>
            <person name="Goeker M."/>
        </authorList>
    </citation>
    <scope>NUCLEOTIDE SEQUENCE [LARGE SCALE GENOMIC DNA]</scope>
    <source>
        <strain evidence="5 6">DSM 27568</strain>
    </source>
</reference>
<keyword evidence="2 5" id="KW-0548">Nucleotidyltransferase</keyword>
<dbReference type="PANTHER" id="PTHR40392">
    <property type="entry name" value="2-PHOSPHO-L-LACTATE GUANYLYLTRANSFERASE"/>
    <property type="match status" value="1"/>
</dbReference>
<dbReference type="GO" id="GO:0043814">
    <property type="term" value="F:phospholactate guanylyltransferase activity"/>
    <property type="evidence" value="ECO:0007669"/>
    <property type="project" value="UniProtKB-EC"/>
</dbReference>
<evidence type="ECO:0000256" key="2">
    <source>
        <dbReference type="ARBA" id="ARBA00022695"/>
    </source>
</evidence>
<keyword evidence="6" id="KW-1185">Reference proteome</keyword>
<name>A0A7W6C3U4_9SPHN</name>
<dbReference type="EC" id="2.7.7.68" evidence="5"/>
<evidence type="ECO:0000256" key="4">
    <source>
        <dbReference type="ARBA" id="ARBA00023134"/>
    </source>
</evidence>
<gene>
    <name evidence="5" type="ORF">GGR39_003326</name>
</gene>
<keyword evidence="1 5" id="KW-0808">Transferase</keyword>
<accession>A0A7W6C3U4</accession>
<comment type="caution">
    <text evidence="5">The sequence shown here is derived from an EMBL/GenBank/DDBJ whole genome shotgun (WGS) entry which is preliminary data.</text>
</comment>
<dbReference type="RefSeq" id="WP_183618769.1">
    <property type="nucleotide sequence ID" value="NZ_JACIDY010000013.1"/>
</dbReference>
<dbReference type="PANTHER" id="PTHR40392:SF1">
    <property type="entry name" value="2-PHOSPHO-L-LACTATE GUANYLYLTRANSFERASE"/>
    <property type="match status" value="1"/>
</dbReference>
<dbReference type="GO" id="GO:0005525">
    <property type="term" value="F:GTP binding"/>
    <property type="evidence" value="ECO:0007669"/>
    <property type="project" value="UniProtKB-KW"/>
</dbReference>
<keyword evidence="3" id="KW-0547">Nucleotide-binding</keyword>
<organism evidence="5 6">
    <name type="scientific">Novosphingobium fluoreni</name>
    <dbReference type="NCBI Taxonomy" id="1391222"/>
    <lineage>
        <taxon>Bacteria</taxon>
        <taxon>Pseudomonadati</taxon>
        <taxon>Pseudomonadota</taxon>
        <taxon>Alphaproteobacteria</taxon>
        <taxon>Sphingomonadales</taxon>
        <taxon>Sphingomonadaceae</taxon>
        <taxon>Novosphingobium</taxon>
    </lineage>
</organism>
<evidence type="ECO:0000256" key="3">
    <source>
        <dbReference type="ARBA" id="ARBA00022741"/>
    </source>
</evidence>
<evidence type="ECO:0000313" key="6">
    <source>
        <dbReference type="Proteomes" id="UP000561459"/>
    </source>
</evidence>
<protein>
    <submittedName>
        <fullName evidence="5">2-phospho-L-lactate guanylyltransferase</fullName>
        <ecNumber evidence="5">2.7.7.68</ecNumber>
    </submittedName>
</protein>
<evidence type="ECO:0000313" key="5">
    <source>
        <dbReference type="EMBL" id="MBB3941645.1"/>
    </source>
</evidence>
<dbReference type="EMBL" id="JACIDY010000013">
    <property type="protein sequence ID" value="MBB3941645.1"/>
    <property type="molecule type" value="Genomic_DNA"/>
</dbReference>
<dbReference type="InterPro" id="IPR002835">
    <property type="entry name" value="CofC"/>
</dbReference>
<dbReference type="Pfam" id="PF01983">
    <property type="entry name" value="CofC"/>
    <property type="match status" value="1"/>
</dbReference>
<dbReference type="InterPro" id="IPR029044">
    <property type="entry name" value="Nucleotide-diphossugar_trans"/>
</dbReference>
<sequence length="187" mass="20009">MNWNLVIPFKAADDRKQRLSGAVSKAERVRLTEKWMQHVCRIARPLARVILLSPRASAAGHGWLEDHGRGLNMELALARAVLAPGPFAIIHADLPSLTGEEVQALLDAAASSGCAIAPDRHGNGTNAIAIADNRPFAFHFGAGSLMLHHREAGNACTIFTAAGLACDIDTPTDLAEWRDSPAAAFKF</sequence>
<dbReference type="Gene3D" id="3.90.550.10">
    <property type="entry name" value="Spore Coat Polysaccharide Biosynthesis Protein SpsA, Chain A"/>
    <property type="match status" value="1"/>
</dbReference>
<dbReference type="AlphaFoldDB" id="A0A7W6C3U4"/>
<keyword evidence="4" id="KW-0342">GTP-binding</keyword>
<dbReference type="Proteomes" id="UP000561459">
    <property type="component" value="Unassembled WGS sequence"/>
</dbReference>
<dbReference type="NCBIfam" id="TIGR03552">
    <property type="entry name" value="F420_cofC"/>
    <property type="match status" value="1"/>
</dbReference>
<proteinExistence type="predicted"/>
<evidence type="ECO:0000256" key="1">
    <source>
        <dbReference type="ARBA" id="ARBA00022679"/>
    </source>
</evidence>
<dbReference type="SUPFAM" id="SSF53448">
    <property type="entry name" value="Nucleotide-diphospho-sugar transferases"/>
    <property type="match status" value="1"/>
</dbReference>